<keyword evidence="2" id="KW-1185">Reference proteome</keyword>
<evidence type="ECO:0000313" key="2">
    <source>
        <dbReference type="Proteomes" id="UP000321638"/>
    </source>
</evidence>
<protein>
    <submittedName>
        <fullName evidence="1">Uncharacterized protein</fullName>
    </submittedName>
</protein>
<gene>
    <name evidence="1" type="ORF">FHP25_33995</name>
</gene>
<name>A0A5C8PA39_9HYPH</name>
<dbReference type="RefSeq" id="WP_147851462.1">
    <property type="nucleotide sequence ID" value="NZ_VDUZ01000057.1"/>
</dbReference>
<comment type="caution">
    <text evidence="1">The sequence shown here is derived from an EMBL/GenBank/DDBJ whole genome shotgun (WGS) entry which is preliminary data.</text>
</comment>
<organism evidence="1 2">
    <name type="scientific">Vineibacter terrae</name>
    <dbReference type="NCBI Taxonomy" id="2586908"/>
    <lineage>
        <taxon>Bacteria</taxon>
        <taxon>Pseudomonadati</taxon>
        <taxon>Pseudomonadota</taxon>
        <taxon>Alphaproteobacteria</taxon>
        <taxon>Hyphomicrobiales</taxon>
        <taxon>Vineibacter</taxon>
    </lineage>
</organism>
<dbReference type="EMBL" id="VDUZ01000057">
    <property type="protein sequence ID" value="TXL70549.1"/>
    <property type="molecule type" value="Genomic_DNA"/>
</dbReference>
<dbReference type="Proteomes" id="UP000321638">
    <property type="component" value="Unassembled WGS sequence"/>
</dbReference>
<accession>A0A5C8PA39</accession>
<reference evidence="1 2" key="1">
    <citation type="submission" date="2019-06" db="EMBL/GenBank/DDBJ databases">
        <title>New taxonomy in bacterial strain CC-CFT640, isolated from vineyard.</title>
        <authorList>
            <person name="Lin S.-Y."/>
            <person name="Tsai C.-F."/>
            <person name="Young C.-C."/>
        </authorList>
    </citation>
    <scope>NUCLEOTIDE SEQUENCE [LARGE SCALE GENOMIC DNA]</scope>
    <source>
        <strain evidence="1 2">CC-CFT640</strain>
    </source>
</reference>
<evidence type="ECO:0000313" key="1">
    <source>
        <dbReference type="EMBL" id="TXL70549.1"/>
    </source>
</evidence>
<dbReference type="OrthoDB" id="9835655at2"/>
<dbReference type="AlphaFoldDB" id="A0A5C8PA39"/>
<proteinExistence type="predicted"/>
<sequence length="110" mass="12894">MDDGTREAIRDEVRTQLQAELQRMSARMASHEMFMLHLVSVIDRHSTLSRRELSATLKRWVDRETVRLEPLTRQRLLGFIEMLKLTTLDPTPQEMRARLRVLPATVVPKD</sequence>